<accession>J2KH46</accession>
<dbReference type="RefSeq" id="WP_007843044.1">
    <property type="nucleotide sequence ID" value="NZ_AKJY01000032.1"/>
</dbReference>
<dbReference type="OrthoDB" id="1258689at2"/>
<evidence type="ECO:0000313" key="3">
    <source>
        <dbReference type="Proteomes" id="UP000007509"/>
    </source>
</evidence>
<feature type="chain" id="PRO_5003749736" description="Glycine zipper family protein" evidence="1">
    <location>
        <begin position="22"/>
        <end position="231"/>
    </location>
</feature>
<keyword evidence="3" id="KW-1185">Reference proteome</keyword>
<dbReference type="EMBL" id="AKJY01000032">
    <property type="protein sequence ID" value="EJL72443.1"/>
    <property type="molecule type" value="Genomic_DNA"/>
</dbReference>
<evidence type="ECO:0000256" key="1">
    <source>
        <dbReference type="SAM" id="SignalP"/>
    </source>
</evidence>
<organism evidence="2 3">
    <name type="scientific">Chryseobacterium populi</name>
    <dbReference type="NCBI Taxonomy" id="1144316"/>
    <lineage>
        <taxon>Bacteria</taxon>
        <taxon>Pseudomonadati</taxon>
        <taxon>Bacteroidota</taxon>
        <taxon>Flavobacteriia</taxon>
        <taxon>Flavobacteriales</taxon>
        <taxon>Weeksellaceae</taxon>
        <taxon>Chryseobacterium group</taxon>
        <taxon>Chryseobacterium</taxon>
    </lineage>
</organism>
<comment type="caution">
    <text evidence="2">The sequence shown here is derived from an EMBL/GenBank/DDBJ whole genome shotgun (WGS) entry which is preliminary data.</text>
</comment>
<name>J2KH46_9FLAO</name>
<dbReference type="AlphaFoldDB" id="J2KH46"/>
<dbReference type="PROSITE" id="PS51257">
    <property type="entry name" value="PROKAR_LIPOPROTEIN"/>
    <property type="match status" value="1"/>
</dbReference>
<feature type="signal peptide" evidence="1">
    <location>
        <begin position="1"/>
        <end position="21"/>
    </location>
</feature>
<evidence type="ECO:0000313" key="2">
    <source>
        <dbReference type="EMBL" id="EJL72443.1"/>
    </source>
</evidence>
<dbReference type="PATRIC" id="fig|1144316.3.peg.1946"/>
<reference evidence="2 3" key="1">
    <citation type="journal article" date="2012" name="J. Bacteriol.">
        <title>Twenty-one genome sequences from Pseudomonas species and 19 genome sequences from diverse bacteria isolated from the rhizosphere and endosphere of Populus deltoides.</title>
        <authorList>
            <person name="Brown S.D."/>
            <person name="Utturkar S.M."/>
            <person name="Klingeman D.M."/>
            <person name="Johnson C.M."/>
            <person name="Martin S.L."/>
            <person name="Land M.L."/>
            <person name="Lu T.Y."/>
            <person name="Schadt C.W."/>
            <person name="Doktycz M.J."/>
            <person name="Pelletier D.A."/>
        </authorList>
    </citation>
    <scope>NUCLEOTIDE SEQUENCE [LARGE SCALE GENOMIC DNA]</scope>
    <source>
        <strain evidence="2 3">CF314</strain>
    </source>
</reference>
<gene>
    <name evidence="2" type="ORF">PMI13_01935</name>
</gene>
<protein>
    <recommendedName>
        <fullName evidence="4">Glycine zipper family protein</fullName>
    </recommendedName>
</protein>
<sequence>MKKSLFVVGACLLLMLQSCHNTDDLSVQDTPVKTESHSKALSRIGETDNQTLSGYVKNQLAIQSGIKVILDSEVNADFSLIQSRISSVTTVEELEALYKEAKIERFNDLISSYTSMADNTQAFRNANPEFYSRYTEEQRTAMLTQEIDLQLNYREESALTARRNCHTEFTSASRRCMRNFAIEVGMSAVGGIFTGGAGAVVGGAAATVHMVVCNSDADSDYHGCVRAGGQP</sequence>
<proteinExistence type="predicted"/>
<dbReference type="Proteomes" id="UP000007509">
    <property type="component" value="Unassembled WGS sequence"/>
</dbReference>
<evidence type="ECO:0008006" key="4">
    <source>
        <dbReference type="Google" id="ProtNLM"/>
    </source>
</evidence>
<keyword evidence="1" id="KW-0732">Signal</keyword>